<organism evidence="2 3">
    <name type="scientific">Zopfia rhizophila CBS 207.26</name>
    <dbReference type="NCBI Taxonomy" id="1314779"/>
    <lineage>
        <taxon>Eukaryota</taxon>
        <taxon>Fungi</taxon>
        <taxon>Dikarya</taxon>
        <taxon>Ascomycota</taxon>
        <taxon>Pezizomycotina</taxon>
        <taxon>Dothideomycetes</taxon>
        <taxon>Dothideomycetes incertae sedis</taxon>
        <taxon>Zopfiaceae</taxon>
        <taxon>Zopfia</taxon>
    </lineage>
</organism>
<evidence type="ECO:0000256" key="1">
    <source>
        <dbReference type="SAM" id="MobiDB-lite"/>
    </source>
</evidence>
<keyword evidence="3" id="KW-1185">Reference proteome</keyword>
<dbReference type="EMBL" id="ML994695">
    <property type="protein sequence ID" value="KAF2177062.1"/>
    <property type="molecule type" value="Genomic_DNA"/>
</dbReference>
<protein>
    <submittedName>
        <fullName evidence="2">Uncharacterized protein</fullName>
    </submittedName>
</protein>
<proteinExistence type="predicted"/>
<feature type="region of interest" description="Disordered" evidence="1">
    <location>
        <begin position="56"/>
        <end position="106"/>
    </location>
</feature>
<gene>
    <name evidence="2" type="ORF">K469DRAFT_697500</name>
</gene>
<sequence length="106" mass="12063">MHDDTIEKLDMRGAFTLRHDITEEETPSFKVSLLARGKFDPYTTFLRCKRLAAEASQRSQEASQAQESQQVDIKEEDEPGDESMVEPWDDEGSDEGSIELLDELVL</sequence>
<reference evidence="2" key="1">
    <citation type="journal article" date="2020" name="Stud. Mycol.">
        <title>101 Dothideomycetes genomes: a test case for predicting lifestyles and emergence of pathogens.</title>
        <authorList>
            <person name="Haridas S."/>
            <person name="Albert R."/>
            <person name="Binder M."/>
            <person name="Bloem J."/>
            <person name="Labutti K."/>
            <person name="Salamov A."/>
            <person name="Andreopoulos B."/>
            <person name="Baker S."/>
            <person name="Barry K."/>
            <person name="Bills G."/>
            <person name="Bluhm B."/>
            <person name="Cannon C."/>
            <person name="Castanera R."/>
            <person name="Culley D."/>
            <person name="Daum C."/>
            <person name="Ezra D."/>
            <person name="Gonzalez J."/>
            <person name="Henrissat B."/>
            <person name="Kuo A."/>
            <person name="Liang C."/>
            <person name="Lipzen A."/>
            <person name="Lutzoni F."/>
            <person name="Magnuson J."/>
            <person name="Mondo S."/>
            <person name="Nolan M."/>
            <person name="Ohm R."/>
            <person name="Pangilinan J."/>
            <person name="Park H.-J."/>
            <person name="Ramirez L."/>
            <person name="Alfaro M."/>
            <person name="Sun H."/>
            <person name="Tritt A."/>
            <person name="Yoshinaga Y."/>
            <person name="Zwiers L.-H."/>
            <person name="Turgeon B."/>
            <person name="Goodwin S."/>
            <person name="Spatafora J."/>
            <person name="Crous P."/>
            <person name="Grigoriev I."/>
        </authorList>
    </citation>
    <scope>NUCLEOTIDE SEQUENCE</scope>
    <source>
        <strain evidence="2">CBS 207.26</strain>
    </source>
</reference>
<evidence type="ECO:0000313" key="3">
    <source>
        <dbReference type="Proteomes" id="UP000800200"/>
    </source>
</evidence>
<accession>A0A6A6DF94</accession>
<feature type="compositionally biased region" description="Acidic residues" evidence="1">
    <location>
        <begin position="74"/>
        <end position="106"/>
    </location>
</feature>
<dbReference type="Proteomes" id="UP000800200">
    <property type="component" value="Unassembled WGS sequence"/>
</dbReference>
<evidence type="ECO:0000313" key="2">
    <source>
        <dbReference type="EMBL" id="KAF2177062.1"/>
    </source>
</evidence>
<feature type="compositionally biased region" description="Low complexity" evidence="1">
    <location>
        <begin position="56"/>
        <end position="70"/>
    </location>
</feature>
<dbReference type="AlphaFoldDB" id="A0A6A6DF94"/>
<name>A0A6A6DF94_9PEZI</name>